<dbReference type="EMBL" id="BMJC01000008">
    <property type="protein sequence ID" value="GGB24606.1"/>
    <property type="molecule type" value="Genomic_DNA"/>
</dbReference>
<evidence type="ECO:0000256" key="5">
    <source>
        <dbReference type="ARBA" id="ARBA00023015"/>
    </source>
</evidence>
<protein>
    <recommendedName>
        <fullName evidence="10">HTH araC/xylS-type domain-containing protein</fullName>
    </recommendedName>
</protein>
<dbReference type="InterPro" id="IPR018062">
    <property type="entry name" value="HTH_AraC-typ_CS"/>
</dbReference>
<dbReference type="GO" id="GO:0022857">
    <property type="term" value="F:transmembrane transporter activity"/>
    <property type="evidence" value="ECO:0007669"/>
    <property type="project" value="TreeGrafter"/>
</dbReference>
<evidence type="ECO:0000313" key="12">
    <source>
        <dbReference type="Proteomes" id="UP000607559"/>
    </source>
</evidence>
<dbReference type="SMART" id="SM00342">
    <property type="entry name" value="HTH_ARAC"/>
    <property type="match status" value="1"/>
</dbReference>
<feature type="transmembrane region" description="Helical" evidence="9">
    <location>
        <begin position="41"/>
        <end position="73"/>
    </location>
</feature>
<feature type="transmembrane region" description="Helical" evidence="9">
    <location>
        <begin position="141"/>
        <end position="157"/>
    </location>
</feature>
<reference evidence="11" key="1">
    <citation type="journal article" date="2014" name="Int. J. Syst. Evol. Microbiol.">
        <title>Complete genome sequence of Corynebacterium casei LMG S-19264T (=DSM 44701T), isolated from a smear-ripened cheese.</title>
        <authorList>
            <consortium name="US DOE Joint Genome Institute (JGI-PGF)"/>
            <person name="Walter F."/>
            <person name="Albersmeier A."/>
            <person name="Kalinowski J."/>
            <person name="Ruckert C."/>
        </authorList>
    </citation>
    <scope>NUCLEOTIDE SEQUENCE</scope>
    <source>
        <strain evidence="11">CGMCC 1.15448</strain>
    </source>
</reference>
<feature type="transmembrane region" description="Helical" evidence="9">
    <location>
        <begin position="729"/>
        <end position="753"/>
    </location>
</feature>
<dbReference type="PANTHER" id="PTHR30572">
    <property type="entry name" value="MEMBRANE COMPONENT OF TRANSPORTER-RELATED"/>
    <property type="match status" value="1"/>
</dbReference>
<feature type="transmembrane region" description="Helical" evidence="9">
    <location>
        <begin position="1107"/>
        <end position="1127"/>
    </location>
</feature>
<feature type="transmembrane region" description="Helical" evidence="9">
    <location>
        <begin position="687"/>
        <end position="709"/>
    </location>
</feature>
<proteinExistence type="predicted"/>
<feature type="transmembrane region" description="Helical" evidence="9">
    <location>
        <begin position="636"/>
        <end position="658"/>
    </location>
</feature>
<dbReference type="GO" id="GO:0043565">
    <property type="term" value="F:sequence-specific DNA binding"/>
    <property type="evidence" value="ECO:0007669"/>
    <property type="project" value="InterPro"/>
</dbReference>
<feature type="transmembrane region" description="Helical" evidence="9">
    <location>
        <begin position="364"/>
        <end position="385"/>
    </location>
</feature>
<dbReference type="InterPro" id="IPR009057">
    <property type="entry name" value="Homeodomain-like_sf"/>
</dbReference>
<keyword evidence="8" id="KW-0804">Transcription</keyword>
<evidence type="ECO:0000256" key="4">
    <source>
        <dbReference type="ARBA" id="ARBA00022989"/>
    </source>
</evidence>
<keyword evidence="3 9" id="KW-0812">Transmembrane</keyword>
<dbReference type="RefSeq" id="WP_188937978.1">
    <property type="nucleotide sequence ID" value="NZ_BMJC01000008.1"/>
</dbReference>
<dbReference type="Pfam" id="PF12833">
    <property type="entry name" value="HTH_18"/>
    <property type="match status" value="1"/>
</dbReference>
<reference evidence="11" key="2">
    <citation type="submission" date="2020-09" db="EMBL/GenBank/DDBJ databases">
        <authorList>
            <person name="Sun Q."/>
            <person name="Zhou Y."/>
        </authorList>
    </citation>
    <scope>NUCLEOTIDE SEQUENCE</scope>
    <source>
        <strain evidence="11">CGMCC 1.15448</strain>
    </source>
</reference>
<name>A0A8J2UJ62_9BACT</name>
<feature type="transmembrane region" description="Helical" evidence="9">
    <location>
        <begin position="1023"/>
        <end position="1047"/>
    </location>
</feature>
<dbReference type="PROSITE" id="PS01124">
    <property type="entry name" value="HTH_ARAC_FAMILY_2"/>
    <property type="match status" value="1"/>
</dbReference>
<keyword evidence="6" id="KW-0238">DNA-binding</keyword>
<evidence type="ECO:0000256" key="7">
    <source>
        <dbReference type="ARBA" id="ARBA00023136"/>
    </source>
</evidence>
<feature type="domain" description="HTH araC/xylS-type" evidence="10">
    <location>
        <begin position="202"/>
        <end position="306"/>
    </location>
</feature>
<feature type="transmembrane region" description="Helical" evidence="9">
    <location>
        <begin position="6"/>
        <end position="29"/>
    </location>
</feature>
<dbReference type="PANTHER" id="PTHR30572:SF18">
    <property type="entry name" value="ABC-TYPE MACROLIDE FAMILY EXPORT SYSTEM PERMEASE COMPONENT 2"/>
    <property type="match status" value="1"/>
</dbReference>
<dbReference type="Proteomes" id="UP000607559">
    <property type="component" value="Unassembled WGS sequence"/>
</dbReference>
<accession>A0A8J2UJ62</accession>
<evidence type="ECO:0000313" key="11">
    <source>
        <dbReference type="EMBL" id="GGB24606.1"/>
    </source>
</evidence>
<dbReference type="GO" id="GO:0005886">
    <property type="term" value="C:plasma membrane"/>
    <property type="evidence" value="ECO:0007669"/>
    <property type="project" value="UniProtKB-SubCell"/>
</dbReference>
<sequence length="1146" mass="128989">MRPYFFHISLYDLASMGTLFPGLTLALLLGFAKRVDQKANLFLGSALAVIVLKTGGLTPLFLPALGPLLYFYVRQLTFPDRRFRRKDALHFCSLLVGFWMPAWLVLISVIIYLCLSHRLIEDFYRRLRPVLMDRPRFAFRRLDRALLLLGLVCGLSLFGDPFYLTVAFVLIGMAVEAMLKPDSGVQLSTPITDRSDAREKGRRLKEAVAANRLYEDAELTLATLAAKLKMHPHDLSRIINMGLEKNFSDFINEFRVRDIVRKMEDPAYDRVTLLGIAYESGFNSKTTFNRVFKEMTGKTPVEYKNSLKKEVSIDKLALRRRIRPVILRSDGLPRWAAKTSKRNSMLRNYLKIAYRQFLRQKMYAAIKIGGFALGIAACLLIGLYIRDEMGHDQMYPGADRIYRLEAQGLYTGADWPAPLSGAIQKDFPEVACSGRMAPNMGIELRGANQAQNTYEEFYLYADQAFLDAFQLPVVSGDGKTALKEPLTVVISKTMADKYYHGQNPIGQVMYLDNDKAQPYRISAVIADIPTTSHLHPFNFILTLAGKEFWEGEQNSWGNYNYWVYIKLKAGIDAAAFEKKLNAGLIKKYVLPEFLKEGMKDAEKQAYKLHFYLEPVEDINLYSYDMPDGFPHGDIRFVWLFGAIAAFILVIACINFINLSTAKSANRAKEVGLRKVLGSYRSSLIHQFLIESMLYSLVSFILGLLIAWLVLPYFNRLAAKSLAIPWGEWWLVPVILVAAMIVGAFAGLYPAFYLSRFRPAQVLKGTIAGGSKSLMLRNGLVVFQFAASIVLIISTIVIYDQTHFILNRKVGFDKDQVMVLRGTNTLGDQNIKEFKNELARMASVKSVSISDYLPIPGTRRNGNTFWIEGRAKIDEGVGGQHWQVDDTYLKTMGIKLVEGRNFSRDIADDTAGQTAIINQRMAQRLNLKDPIGKLITNGRTFRVIGVVQDFNFESLRGEIEPMLLHYELSPSMMTIKCSGGDVRQTVAEVSALWKKFSLDQPIRYTFLDQDFAAMYDDVVRTGSILTSFAVLAITIACLGLFALSAFMAEQRSKEIGVRKVLGASVQGITALLSIDFIKLVLLAILIASPIAWWAMNKWLQNFAYKITISWWMFATAGLGAVLIALMTVSFQSVKAALANPVKSLRSE</sequence>
<dbReference type="InterPro" id="IPR003838">
    <property type="entry name" value="ABC3_permease_C"/>
</dbReference>
<evidence type="ECO:0000256" key="2">
    <source>
        <dbReference type="ARBA" id="ARBA00022475"/>
    </source>
</evidence>
<comment type="caution">
    <text evidence="11">The sequence shown here is derived from an EMBL/GenBank/DDBJ whole genome shotgun (WGS) entry which is preliminary data.</text>
</comment>
<dbReference type="Pfam" id="PF02687">
    <property type="entry name" value="FtsX"/>
    <property type="match status" value="2"/>
</dbReference>
<feature type="transmembrane region" description="Helical" evidence="9">
    <location>
        <begin position="93"/>
        <end position="120"/>
    </location>
</feature>
<keyword evidence="5" id="KW-0805">Transcription regulation</keyword>
<dbReference type="InterPro" id="IPR025857">
    <property type="entry name" value="MacB_PCD"/>
</dbReference>
<evidence type="ECO:0000256" key="9">
    <source>
        <dbReference type="SAM" id="Phobius"/>
    </source>
</evidence>
<keyword evidence="7 9" id="KW-0472">Membrane</keyword>
<evidence type="ECO:0000256" key="3">
    <source>
        <dbReference type="ARBA" id="ARBA00022692"/>
    </source>
</evidence>
<dbReference type="PROSITE" id="PS00041">
    <property type="entry name" value="HTH_ARAC_FAMILY_1"/>
    <property type="match status" value="1"/>
</dbReference>
<gene>
    <name evidence="11" type="ORF">GCM10011511_55670</name>
</gene>
<evidence type="ECO:0000256" key="8">
    <source>
        <dbReference type="ARBA" id="ARBA00023163"/>
    </source>
</evidence>
<evidence type="ECO:0000259" key="10">
    <source>
        <dbReference type="PROSITE" id="PS01124"/>
    </source>
</evidence>
<dbReference type="GO" id="GO:0003700">
    <property type="term" value="F:DNA-binding transcription factor activity"/>
    <property type="evidence" value="ECO:0007669"/>
    <property type="project" value="InterPro"/>
</dbReference>
<keyword evidence="4 9" id="KW-1133">Transmembrane helix</keyword>
<dbReference type="Gene3D" id="1.10.10.60">
    <property type="entry name" value="Homeodomain-like"/>
    <property type="match status" value="2"/>
</dbReference>
<evidence type="ECO:0000256" key="6">
    <source>
        <dbReference type="ARBA" id="ARBA00023125"/>
    </source>
</evidence>
<keyword evidence="12" id="KW-1185">Reference proteome</keyword>
<evidence type="ECO:0000256" key="1">
    <source>
        <dbReference type="ARBA" id="ARBA00004651"/>
    </source>
</evidence>
<comment type="subcellular location">
    <subcellularLocation>
        <location evidence="1">Cell membrane</location>
        <topology evidence="1">Multi-pass membrane protein</topology>
    </subcellularLocation>
</comment>
<dbReference type="InterPro" id="IPR018060">
    <property type="entry name" value="HTH_AraC"/>
</dbReference>
<keyword evidence="2" id="KW-1003">Cell membrane</keyword>
<feature type="transmembrane region" description="Helical" evidence="9">
    <location>
        <begin position="774"/>
        <end position="798"/>
    </location>
</feature>
<dbReference type="InterPro" id="IPR050250">
    <property type="entry name" value="Macrolide_Exporter_MacB"/>
</dbReference>
<dbReference type="AlphaFoldDB" id="A0A8J2UJ62"/>
<feature type="transmembrane region" description="Helical" evidence="9">
    <location>
        <begin position="1059"/>
        <end position="1087"/>
    </location>
</feature>
<organism evidence="11 12">
    <name type="scientific">Puia dinghuensis</name>
    <dbReference type="NCBI Taxonomy" id="1792502"/>
    <lineage>
        <taxon>Bacteria</taxon>
        <taxon>Pseudomonadati</taxon>
        <taxon>Bacteroidota</taxon>
        <taxon>Chitinophagia</taxon>
        <taxon>Chitinophagales</taxon>
        <taxon>Chitinophagaceae</taxon>
        <taxon>Puia</taxon>
    </lineage>
</organism>
<dbReference type="Pfam" id="PF12704">
    <property type="entry name" value="MacB_PCD"/>
    <property type="match status" value="2"/>
</dbReference>
<dbReference type="SUPFAM" id="SSF46689">
    <property type="entry name" value="Homeodomain-like"/>
    <property type="match status" value="1"/>
</dbReference>